<evidence type="ECO:0000256" key="1">
    <source>
        <dbReference type="ARBA" id="ARBA00008007"/>
    </source>
</evidence>
<dbReference type="PANTHER" id="PTHR47505:SF1">
    <property type="entry name" value="DNA UTILIZATION PROTEIN YHGH"/>
    <property type="match status" value="1"/>
</dbReference>
<dbReference type="AlphaFoldDB" id="A0A1H8C1R1"/>
<evidence type="ECO:0000313" key="4">
    <source>
        <dbReference type="Proteomes" id="UP000183898"/>
    </source>
</evidence>
<proteinExistence type="inferred from homology"/>
<dbReference type="CDD" id="cd06223">
    <property type="entry name" value="PRTases_typeI"/>
    <property type="match status" value="1"/>
</dbReference>
<organism evidence="3 4">
    <name type="scientific">Nitrosospira multiformis</name>
    <dbReference type="NCBI Taxonomy" id="1231"/>
    <lineage>
        <taxon>Bacteria</taxon>
        <taxon>Pseudomonadati</taxon>
        <taxon>Pseudomonadota</taxon>
        <taxon>Betaproteobacteria</taxon>
        <taxon>Nitrosomonadales</taxon>
        <taxon>Nitrosomonadaceae</taxon>
        <taxon>Nitrosospira</taxon>
    </lineage>
</organism>
<dbReference type="PANTHER" id="PTHR47505">
    <property type="entry name" value="DNA UTILIZATION PROTEIN YHGH"/>
    <property type="match status" value="1"/>
</dbReference>
<accession>A0A1H8C1R1</accession>
<dbReference type="Gene3D" id="3.40.50.2020">
    <property type="match status" value="1"/>
</dbReference>
<reference evidence="3 4" key="1">
    <citation type="submission" date="2016-10" db="EMBL/GenBank/DDBJ databases">
        <authorList>
            <person name="de Groot N.N."/>
        </authorList>
    </citation>
    <scope>NUCLEOTIDE SEQUENCE [LARGE SCALE GENOMIC DNA]</scope>
    <source>
        <strain evidence="3 4">Nl18</strain>
    </source>
</reference>
<gene>
    <name evidence="3" type="ORF">SAMN05216404_101423</name>
</gene>
<dbReference type="Proteomes" id="UP000183898">
    <property type="component" value="Unassembled WGS sequence"/>
</dbReference>
<dbReference type="Pfam" id="PF00156">
    <property type="entry name" value="Pribosyltran"/>
    <property type="match status" value="1"/>
</dbReference>
<comment type="similarity">
    <text evidence="1">Belongs to the ComF/GntX family.</text>
</comment>
<evidence type="ECO:0000313" key="3">
    <source>
        <dbReference type="EMBL" id="SEM88789.1"/>
    </source>
</evidence>
<dbReference type="InterPro" id="IPR051910">
    <property type="entry name" value="ComF/GntX_DNA_util-trans"/>
</dbReference>
<dbReference type="InterPro" id="IPR029057">
    <property type="entry name" value="PRTase-like"/>
</dbReference>
<sequence length="181" mass="20060">MEETRVCGACLAHPPAFDHTLAAVNYAFPIDALLHSLKYRTNLALAPVLADLLLAQIDKTLLPDFIVPMPLHAVRLRERGFNQTMEISRQISKKSDVPLLPTLCRRVRDTASQTGLPWKEREKNIRNAFDCEGNLDGKRIAIVDDVMTTGATLNELARVLRKCGAVHISAWVVARTLPGTP</sequence>
<protein>
    <submittedName>
        <fullName evidence="3">ComF family protein</fullName>
    </submittedName>
</protein>
<dbReference type="EMBL" id="FOCT01000001">
    <property type="protein sequence ID" value="SEM88789.1"/>
    <property type="molecule type" value="Genomic_DNA"/>
</dbReference>
<dbReference type="InterPro" id="IPR000836">
    <property type="entry name" value="PRTase_dom"/>
</dbReference>
<evidence type="ECO:0000259" key="2">
    <source>
        <dbReference type="Pfam" id="PF00156"/>
    </source>
</evidence>
<dbReference type="SUPFAM" id="SSF53271">
    <property type="entry name" value="PRTase-like"/>
    <property type="match status" value="1"/>
</dbReference>
<name>A0A1H8C1R1_9PROT</name>
<feature type="domain" description="Phosphoribosyltransferase" evidence="2">
    <location>
        <begin position="108"/>
        <end position="174"/>
    </location>
</feature>